<evidence type="ECO:0000313" key="2">
    <source>
        <dbReference type="EMBL" id="WAQ90912.1"/>
    </source>
</evidence>
<protein>
    <submittedName>
        <fullName evidence="2">Uncharacterized protein</fullName>
    </submittedName>
</protein>
<feature type="compositionally biased region" description="Acidic residues" evidence="1">
    <location>
        <begin position="62"/>
        <end position="81"/>
    </location>
</feature>
<feature type="region of interest" description="Disordered" evidence="1">
    <location>
        <begin position="60"/>
        <end position="98"/>
    </location>
</feature>
<dbReference type="RefSeq" id="XP_053026467.1">
    <property type="nucleotide sequence ID" value="XM_053162498.1"/>
</dbReference>
<dbReference type="GeneID" id="77803393"/>
<dbReference type="Proteomes" id="UP001164743">
    <property type="component" value="Chromosome 13A"/>
</dbReference>
<reference evidence="2" key="1">
    <citation type="submission" date="2022-10" db="EMBL/GenBank/DDBJ databases">
        <title>Puccinia triticina Genome sequencing and assembly.</title>
        <authorList>
            <person name="Li C."/>
        </authorList>
    </citation>
    <scope>NUCLEOTIDE SEQUENCE</scope>
    <source>
        <strain evidence="2">Pt15</strain>
    </source>
</reference>
<proteinExistence type="predicted"/>
<accession>A0ABY7D7L3</accession>
<dbReference type="EMBL" id="CP110433">
    <property type="protein sequence ID" value="WAQ90912.1"/>
    <property type="molecule type" value="Genomic_DNA"/>
</dbReference>
<organism evidence="2 3">
    <name type="scientific">Puccinia triticina</name>
    <dbReference type="NCBI Taxonomy" id="208348"/>
    <lineage>
        <taxon>Eukaryota</taxon>
        <taxon>Fungi</taxon>
        <taxon>Dikarya</taxon>
        <taxon>Basidiomycota</taxon>
        <taxon>Pucciniomycotina</taxon>
        <taxon>Pucciniomycetes</taxon>
        <taxon>Pucciniales</taxon>
        <taxon>Pucciniaceae</taxon>
        <taxon>Puccinia</taxon>
    </lineage>
</organism>
<keyword evidence="3" id="KW-1185">Reference proteome</keyword>
<sequence>MSSNSLMWAIYYYCPRILIPPRLRRRRTLLRLFEAILLALNEHRNFVEFEGVRYNVYRPEQEAEINEEDEADEVDETDDEGEDRRGQLASNTTSRKRSMVLNRLHLLHSKPASPPPIPP</sequence>
<gene>
    <name evidence="2" type="ORF">PtA15_13A312</name>
</gene>
<name>A0ABY7D7L3_9BASI</name>
<evidence type="ECO:0000256" key="1">
    <source>
        <dbReference type="SAM" id="MobiDB-lite"/>
    </source>
</evidence>
<evidence type="ECO:0000313" key="3">
    <source>
        <dbReference type="Proteomes" id="UP001164743"/>
    </source>
</evidence>